<keyword evidence="6" id="KW-1185">Reference proteome</keyword>
<gene>
    <name evidence="5" type="ORF">JANAI62_35370</name>
</gene>
<dbReference type="SUPFAM" id="SSF51126">
    <property type="entry name" value="Pectin lyase-like"/>
    <property type="match status" value="1"/>
</dbReference>
<proteinExistence type="predicted"/>
<dbReference type="Gene3D" id="2.150.10.10">
    <property type="entry name" value="Serralysin-like metalloprotease, C-terminal"/>
    <property type="match status" value="1"/>
</dbReference>
<dbReference type="RefSeq" id="WP_255576503.1">
    <property type="nucleotide sequence ID" value="NZ_BPFH01000008.1"/>
</dbReference>
<organism evidence="5 6">
    <name type="scientific">Jannaschia pagri</name>
    <dbReference type="NCBI Taxonomy" id="2829797"/>
    <lineage>
        <taxon>Bacteria</taxon>
        <taxon>Pseudomonadati</taxon>
        <taxon>Pseudomonadota</taxon>
        <taxon>Alphaproteobacteria</taxon>
        <taxon>Rhodobacterales</taxon>
        <taxon>Roseobacteraceae</taxon>
        <taxon>Jannaschia</taxon>
    </lineage>
</organism>
<feature type="domain" description="Right handed beta helix" evidence="4">
    <location>
        <begin position="105"/>
        <end position="220"/>
    </location>
</feature>
<protein>
    <recommendedName>
        <fullName evidence="4">Right handed beta helix domain-containing protein</fullName>
    </recommendedName>
</protein>
<dbReference type="InterPro" id="IPR011050">
    <property type="entry name" value="Pectin_lyase_fold/virulence"/>
</dbReference>
<evidence type="ECO:0000256" key="3">
    <source>
        <dbReference type="ARBA" id="ARBA00022525"/>
    </source>
</evidence>
<dbReference type="Proteomes" id="UP000786693">
    <property type="component" value="Unassembled WGS sequence"/>
</dbReference>
<evidence type="ECO:0000256" key="2">
    <source>
        <dbReference type="ARBA" id="ARBA00004613"/>
    </source>
</evidence>
<evidence type="ECO:0000259" key="4">
    <source>
        <dbReference type="Pfam" id="PF13229"/>
    </source>
</evidence>
<dbReference type="PRINTS" id="PR00313">
    <property type="entry name" value="CABNDNGRPT"/>
</dbReference>
<dbReference type="PANTHER" id="PTHR38340:SF1">
    <property type="entry name" value="S-LAYER PROTEIN"/>
    <property type="match status" value="1"/>
</dbReference>
<dbReference type="InterPro" id="IPR050557">
    <property type="entry name" value="RTX_toxin/Mannuronan_C5-epim"/>
</dbReference>
<comment type="subcellular location">
    <subcellularLocation>
        <location evidence="2">Secreted</location>
    </subcellularLocation>
</comment>
<accession>A0ABQ4NRN5</accession>
<evidence type="ECO:0000313" key="6">
    <source>
        <dbReference type="Proteomes" id="UP000786693"/>
    </source>
</evidence>
<dbReference type="EMBL" id="BPFH01000008">
    <property type="protein sequence ID" value="GIT96914.1"/>
    <property type="molecule type" value="Genomic_DNA"/>
</dbReference>
<dbReference type="InterPro" id="IPR039448">
    <property type="entry name" value="Beta_helix"/>
</dbReference>
<name>A0ABQ4NRN5_9RHOB</name>
<comment type="caution">
    <text evidence="5">The sequence shown here is derived from an EMBL/GenBank/DDBJ whole genome shotgun (WGS) entry which is preliminary data.</text>
</comment>
<reference evidence="5 6" key="1">
    <citation type="submission" date="2021-05" db="EMBL/GenBank/DDBJ databases">
        <title>Bacteria Genome sequencing.</title>
        <authorList>
            <person name="Takabe Y."/>
            <person name="Nakajima Y."/>
            <person name="Suzuki S."/>
            <person name="Shiozaki T."/>
        </authorList>
    </citation>
    <scope>NUCLEOTIDE SEQUENCE [LARGE SCALE GENOMIC DNA]</scope>
    <source>
        <strain evidence="5 6">AI_62</strain>
    </source>
</reference>
<dbReference type="SUPFAM" id="SSF51120">
    <property type="entry name" value="beta-Roll"/>
    <property type="match status" value="1"/>
</dbReference>
<evidence type="ECO:0000256" key="1">
    <source>
        <dbReference type="ARBA" id="ARBA00002822"/>
    </source>
</evidence>
<comment type="function">
    <text evidence="1">Converts beta-D-mannuronic acid (M) to alpha-L-guluronic acid (G), producing a polymer with gel-forming capacity, required for the formation of the cyst coat.</text>
</comment>
<sequence>MADFTVTRLDDATDATLPGLTLRQAILAANATPGLDDVVFASDLEGEIDLTDGALRLQDGTRVTGPFGSDGTPLIVVDAQGNSRVLDVSDEGSVTDLSLRGGRADEGGGILVREGADLTLTNVHVFDNAATFFGGGLFVEETARLTMTGSRVFDNETTAFGFTPGGGGLFASPRSVVRLSDSSFVENQGNDGGGIRFLSADVTIVRSEFVNNYGPLGAQVSGGDGGRLRVTETLVSGGSSYAFTGPFFGPMDVEIRLPRRTEEEFAVFAGEDADRFVLSPDSDADLFYVSGGGQDTVIAGRGDDRIFGEQGGTADDRFFGRSGRDELSGDDGNDFLNGGQGADTLRGDAGNDTLIGGNDGGDVLIGGDGADVFAFLGSHRAEQGATIEDFGTGDVIALDDRLFIGTALARVADESFDPRSVTEAMVQTALSSGVMEYDAATGSLAINRPLEAGQDASRIELLRITPDTALAADDFVIF</sequence>
<dbReference type="InterPro" id="IPR001343">
    <property type="entry name" value="Hemolysn_Ca-bd"/>
</dbReference>
<evidence type="ECO:0000313" key="5">
    <source>
        <dbReference type="EMBL" id="GIT96914.1"/>
    </source>
</evidence>
<dbReference type="PANTHER" id="PTHR38340">
    <property type="entry name" value="S-LAYER PROTEIN"/>
    <property type="match status" value="1"/>
</dbReference>
<dbReference type="Pfam" id="PF13229">
    <property type="entry name" value="Beta_helix"/>
    <property type="match status" value="1"/>
</dbReference>
<keyword evidence="3" id="KW-0964">Secreted</keyword>
<dbReference type="Pfam" id="PF00353">
    <property type="entry name" value="HemolysinCabind"/>
    <property type="match status" value="1"/>
</dbReference>
<dbReference type="InterPro" id="IPR011049">
    <property type="entry name" value="Serralysin-like_metalloprot_C"/>
</dbReference>